<keyword evidence="1" id="KW-0732">Signal</keyword>
<evidence type="ECO:0000259" key="2">
    <source>
        <dbReference type="Pfam" id="PF18962"/>
    </source>
</evidence>
<dbReference type="EMBL" id="FXTP01000002">
    <property type="protein sequence ID" value="SMO42587.1"/>
    <property type="molecule type" value="Genomic_DNA"/>
</dbReference>
<protein>
    <submittedName>
        <fullName evidence="3">Por secretion system C-terminal sorting domain-containing protein</fullName>
    </submittedName>
</protein>
<dbReference type="Pfam" id="PF18962">
    <property type="entry name" value="Por_Secre_tail"/>
    <property type="match status" value="1"/>
</dbReference>
<accession>A0A521B654</accession>
<dbReference type="InterPro" id="IPR011050">
    <property type="entry name" value="Pectin_lyase_fold/virulence"/>
</dbReference>
<reference evidence="3 4" key="1">
    <citation type="submission" date="2017-05" db="EMBL/GenBank/DDBJ databases">
        <authorList>
            <person name="Varghese N."/>
            <person name="Submissions S."/>
        </authorList>
    </citation>
    <scope>NUCLEOTIDE SEQUENCE [LARGE SCALE GENOMIC DNA]</scope>
    <source>
        <strain evidence="3 4">DSM 21985</strain>
    </source>
</reference>
<proteinExistence type="predicted"/>
<organism evidence="3 4">
    <name type="scientific">Gracilimonas mengyeensis</name>
    <dbReference type="NCBI Taxonomy" id="1302730"/>
    <lineage>
        <taxon>Bacteria</taxon>
        <taxon>Pseudomonadati</taxon>
        <taxon>Balneolota</taxon>
        <taxon>Balneolia</taxon>
        <taxon>Balneolales</taxon>
        <taxon>Balneolaceae</taxon>
        <taxon>Gracilimonas</taxon>
    </lineage>
</organism>
<dbReference type="InterPro" id="IPR026444">
    <property type="entry name" value="Secre_tail"/>
</dbReference>
<evidence type="ECO:0000313" key="3">
    <source>
        <dbReference type="EMBL" id="SMO42587.1"/>
    </source>
</evidence>
<dbReference type="NCBIfam" id="TIGR04183">
    <property type="entry name" value="Por_Secre_tail"/>
    <property type="match status" value="1"/>
</dbReference>
<keyword evidence="4" id="KW-1185">Reference proteome</keyword>
<gene>
    <name evidence="3" type="ORF">SAMN06265219_10254</name>
</gene>
<dbReference type="SUPFAM" id="SSF51126">
    <property type="entry name" value="Pectin lyase-like"/>
    <property type="match status" value="1"/>
</dbReference>
<name>A0A521B654_9BACT</name>
<feature type="signal peptide" evidence="1">
    <location>
        <begin position="1"/>
        <end position="22"/>
    </location>
</feature>
<dbReference type="Gene3D" id="2.60.40.4070">
    <property type="match status" value="1"/>
</dbReference>
<dbReference type="Proteomes" id="UP000317557">
    <property type="component" value="Unassembled WGS sequence"/>
</dbReference>
<feature type="domain" description="Secretion system C-terminal sorting" evidence="2">
    <location>
        <begin position="553"/>
        <end position="628"/>
    </location>
</feature>
<dbReference type="AlphaFoldDB" id="A0A521B654"/>
<sequence>MKKLTLLLIMCVVGMASAYAQAPYDEYVDEVRGDTLVVKDFVGMGNNPNSLVNVVSADSVDVPEGRVYLLQRNGWYPLLEDLFTPTDRAVEIVGEGEGSVVQGTIDDGYPAVISGIFLSESESNEGDLFQFQNDATLKNVAMTPTHSEGTIGWTFFYAASANNTLTLDNVIMETTQWVFAQSNDYAGTELIIKNSYFPNMTGYTCRRNGGVYDNVSNNTQTIHVENTTHVMGAGTTYKMRGYPINQVTFNHNTFVNISGQVLGTWGHQNDYIVTNNLFVNANVQAYITGLDAAEFDQDYLPHGLINVDTLRYVDVDGQERLGIDSTWIRENYDMEPSEFGPDDRKVLVSHNGIYWNDRVYEIPQTLNNNGVECPADEAESDCIDPNAEWVSQAMTMNSRTQAMFDNDEMWPYLNEGPWIEAGAPEFTDDAGLMGDEILQDLIDWSVSAASTPDSYMPHWRSPENPYEENVIYSDYPVYADLSYSNAAYLMGSTDGQPLGDLNWFPDAKASFEANYDAHYATLRTALETGAEIGVSNERGSLDVPNSIKLDQNYPNPFNPTTQISFNLPQAQEVSLKVYDMLGREVATLVNNKRFAAGESSVTFDASNLSSGMYIYRLTSSNITISKKMTLIK</sequence>
<dbReference type="OrthoDB" id="952861at2"/>
<evidence type="ECO:0000256" key="1">
    <source>
        <dbReference type="SAM" id="SignalP"/>
    </source>
</evidence>
<evidence type="ECO:0000313" key="4">
    <source>
        <dbReference type="Proteomes" id="UP000317557"/>
    </source>
</evidence>
<feature type="chain" id="PRO_5021836793" evidence="1">
    <location>
        <begin position="23"/>
        <end position="632"/>
    </location>
</feature>
<dbReference type="RefSeq" id="WP_142453077.1">
    <property type="nucleotide sequence ID" value="NZ_FXTP01000002.1"/>
</dbReference>